<feature type="compositionally biased region" description="Polar residues" evidence="15">
    <location>
        <begin position="828"/>
        <end position="850"/>
    </location>
</feature>
<dbReference type="GO" id="GO:0005634">
    <property type="term" value="C:nucleus"/>
    <property type="evidence" value="ECO:0007669"/>
    <property type="project" value="UniProtKB-SubCell"/>
</dbReference>
<evidence type="ECO:0000259" key="17">
    <source>
        <dbReference type="PROSITE" id="PS50868"/>
    </source>
</evidence>
<dbReference type="RefSeq" id="XP_025345484.1">
    <property type="nucleotide sequence ID" value="XM_025495560.1"/>
</dbReference>
<dbReference type="PROSITE" id="PS50868">
    <property type="entry name" value="POST_SET"/>
    <property type="match status" value="1"/>
</dbReference>
<feature type="compositionally biased region" description="Low complexity" evidence="15">
    <location>
        <begin position="1000"/>
        <end position="1016"/>
    </location>
</feature>
<feature type="compositionally biased region" description="Acidic residues" evidence="15">
    <location>
        <begin position="595"/>
        <end position="606"/>
    </location>
</feature>
<dbReference type="Pfam" id="PF00856">
    <property type="entry name" value="SET"/>
    <property type="match status" value="1"/>
</dbReference>
<dbReference type="SUPFAM" id="SSF82199">
    <property type="entry name" value="SET domain"/>
    <property type="match status" value="1"/>
</dbReference>
<evidence type="ECO:0000256" key="2">
    <source>
        <dbReference type="ARBA" id="ARBA00004286"/>
    </source>
</evidence>
<protein>
    <recommendedName>
        <fullName evidence="4">Histone-lysine N-methyltransferase, H3 lysine-36 specific</fullName>
        <ecNumber evidence="3">2.1.1.359</ecNumber>
    </recommendedName>
    <alternativeName>
        <fullName evidence="13">SET domain-containing protein 2</fullName>
    </alternativeName>
</protein>
<dbReference type="InterPro" id="IPR046341">
    <property type="entry name" value="SET_dom_sf"/>
</dbReference>
<evidence type="ECO:0000256" key="12">
    <source>
        <dbReference type="ARBA" id="ARBA00023242"/>
    </source>
</evidence>
<feature type="compositionally biased region" description="Basic and acidic residues" evidence="15">
    <location>
        <begin position="625"/>
        <end position="637"/>
    </location>
</feature>
<dbReference type="InterPro" id="IPR003616">
    <property type="entry name" value="Post-SET_dom"/>
</dbReference>
<sequence>MMAVSRSPVKPEAGNGRELNGKNMTFKDESSLQVKDEPTIGGQTKLKDEAGSVSPSRSPTKVRFSPVSRSAVKHKANGHSDTKVEDQSSHASGSSPGSPVSSSSSRSPYDGTPEPDSDAESSASVASSSKSALSPSSPRRRRTGPGEGISNGKGLTQVATSLPPGQKRTKKASTAGGFPPQIVDHLPRAEDEALATFTVLGDNTYSNKHIGRSQGHEWGLVCECNYRPGRDELSAACSEEAHCINRLTQVECMAADCRCGSSCQNQRFQKKEYADVEVIQTEKKGFGLRAGSAIAAEAFIYEYIGEVVEESDFQKRMRRYHDERIPHFYFMMLQRDEYLDATKRGGIARFINHSCNPNCYVAKWHVGKHYRMGIFSQRDILKGEELTFNYNVDRYGNEAQPCYCSEPNCVGQLGGKTQTDIGGMSNLYIEALGIVDAVEQLQARGNKKQKSRILDEDFTPTLHPLEEDEVPTVATAIRQAATNRSILTKLLQRLEMTDDVAVHKRFVRLHGFVLMSGVLTNWKDDPEVLISCMRILAKWPLIARNKVVDTGVEGIVASLREVEAQEELANLAKELYDAWQQLSLEFRIARKEEADAVGDAEGEDQDAAGLARSRRRREYEEDSHDDIQSRMDHELDRAQAPNDVSDRLRGAVPRPLGVLAAGGGTPGAHRFRGGWGGGAGSWRPAPSRAPSTPLGLGGHKANPQGTPSTPQTPDERSTLYSSGAPTATPPSSSAATSAAARTMSIEEIIRRANEAQALERSKMEEDEERRKASGAAAAAVASGKRSGSGKTRENGASSSTSASKGKHRSSSGNGDDSSSKRRKKSHRFNTSTSAHPNGSSTSSSIPLTQQDLERQIDKRLRLIVGEVVVQVMSKYKDRLEKETFKKHARELTEVICAKEKKNPKFWPPVLPLAVPASEEAKLDKEGETAQQQQPPTTSTSSPSAAERHLEKLSASGEKKEKMKSFAKEYTQKLVARKGLPSAAASAGVGAGVGGGGDAGIGDASASASASASAGAS</sequence>
<dbReference type="GO" id="GO:0006355">
    <property type="term" value="P:regulation of DNA-templated transcription"/>
    <property type="evidence" value="ECO:0007669"/>
    <property type="project" value="InterPro"/>
</dbReference>
<evidence type="ECO:0000313" key="19">
    <source>
        <dbReference type="EMBL" id="PWN18324.1"/>
    </source>
</evidence>
<dbReference type="Pfam" id="PF08236">
    <property type="entry name" value="SRI"/>
    <property type="match status" value="1"/>
</dbReference>
<keyword evidence="6" id="KW-0678">Repressor</keyword>
<feature type="compositionally biased region" description="Basic and acidic residues" evidence="15">
    <location>
        <begin position="78"/>
        <end position="88"/>
    </location>
</feature>
<dbReference type="Gene3D" id="1.10.1740.100">
    <property type="entry name" value="Set2, Rpb1 interacting domain"/>
    <property type="match status" value="1"/>
</dbReference>
<keyword evidence="10" id="KW-0805">Transcription regulation</keyword>
<dbReference type="Pfam" id="PF17907">
    <property type="entry name" value="AWS"/>
    <property type="match status" value="1"/>
</dbReference>
<evidence type="ECO:0000313" key="20">
    <source>
        <dbReference type="Proteomes" id="UP000245942"/>
    </source>
</evidence>
<dbReference type="InterPro" id="IPR006560">
    <property type="entry name" value="AWS_dom"/>
</dbReference>
<evidence type="ECO:0000256" key="1">
    <source>
        <dbReference type="ARBA" id="ARBA00004123"/>
    </source>
</evidence>
<dbReference type="GO" id="GO:0005694">
    <property type="term" value="C:chromosome"/>
    <property type="evidence" value="ECO:0007669"/>
    <property type="project" value="UniProtKB-SubCell"/>
</dbReference>
<dbReference type="EC" id="2.1.1.359" evidence="3"/>
<evidence type="ECO:0000256" key="7">
    <source>
        <dbReference type="ARBA" id="ARBA00022603"/>
    </source>
</evidence>
<comment type="subcellular location">
    <subcellularLocation>
        <location evidence="2">Chromosome</location>
    </subcellularLocation>
    <subcellularLocation>
        <location evidence="1">Nucleus</location>
    </subcellularLocation>
</comment>
<keyword evidence="5" id="KW-0158">Chromosome</keyword>
<accession>A0A316U0A8</accession>
<dbReference type="PANTHER" id="PTHR22884">
    <property type="entry name" value="SET DOMAIN PROTEINS"/>
    <property type="match status" value="1"/>
</dbReference>
<feature type="compositionally biased region" description="Low complexity" evidence="15">
    <location>
        <begin position="928"/>
        <end position="944"/>
    </location>
</feature>
<dbReference type="PROSITE" id="PS51568">
    <property type="entry name" value="SAM_MT43_SET2_1"/>
    <property type="match status" value="1"/>
</dbReference>
<feature type="compositionally biased region" description="Basic and acidic residues" evidence="15">
    <location>
        <begin position="918"/>
        <end position="927"/>
    </location>
</feature>
<comment type="catalytic activity">
    <reaction evidence="14">
        <text>L-lysyl(36)-[histone H3] + 3 S-adenosyl-L-methionine = N(6),N(6),N(6)-trimethyl-L-lysyl(36)-[histone H3] + 3 S-adenosyl-L-homocysteine + 3 H(+)</text>
        <dbReference type="Rhea" id="RHEA:60324"/>
        <dbReference type="Rhea" id="RHEA-COMP:9785"/>
        <dbReference type="Rhea" id="RHEA-COMP:15536"/>
        <dbReference type="ChEBI" id="CHEBI:15378"/>
        <dbReference type="ChEBI" id="CHEBI:29969"/>
        <dbReference type="ChEBI" id="CHEBI:57856"/>
        <dbReference type="ChEBI" id="CHEBI:59789"/>
        <dbReference type="ChEBI" id="CHEBI:61961"/>
        <dbReference type="EC" id="2.1.1.359"/>
    </reaction>
</comment>
<feature type="compositionally biased region" description="Low complexity" evidence="15">
    <location>
        <begin position="89"/>
        <end position="108"/>
    </location>
</feature>
<keyword evidence="11" id="KW-0804">Transcription</keyword>
<feature type="domain" description="SET" evidence="16">
    <location>
        <begin position="274"/>
        <end position="391"/>
    </location>
</feature>
<evidence type="ECO:0000256" key="9">
    <source>
        <dbReference type="ARBA" id="ARBA00022691"/>
    </source>
</evidence>
<keyword evidence="20" id="KW-1185">Reference proteome</keyword>
<dbReference type="InterPro" id="IPR044437">
    <property type="entry name" value="SETD2/Set2_SET"/>
</dbReference>
<dbReference type="EMBL" id="KZ819337">
    <property type="protein sequence ID" value="PWN18324.1"/>
    <property type="molecule type" value="Genomic_DNA"/>
</dbReference>
<keyword evidence="9" id="KW-0949">S-adenosyl-L-methionine</keyword>
<organism evidence="19 20">
    <name type="scientific">Pseudomicrostroma glucosiphilum</name>
    <dbReference type="NCBI Taxonomy" id="1684307"/>
    <lineage>
        <taxon>Eukaryota</taxon>
        <taxon>Fungi</taxon>
        <taxon>Dikarya</taxon>
        <taxon>Basidiomycota</taxon>
        <taxon>Ustilaginomycotina</taxon>
        <taxon>Exobasidiomycetes</taxon>
        <taxon>Microstromatales</taxon>
        <taxon>Microstromatales incertae sedis</taxon>
        <taxon>Pseudomicrostroma</taxon>
    </lineage>
</organism>
<evidence type="ECO:0000256" key="4">
    <source>
        <dbReference type="ARBA" id="ARBA00018028"/>
    </source>
</evidence>
<dbReference type="SUPFAM" id="SSF47676">
    <property type="entry name" value="Conserved domain common to transcription factors TFIIS, elongin A, CRSP70"/>
    <property type="match status" value="1"/>
</dbReference>
<feature type="compositionally biased region" description="Gly residues" evidence="15">
    <location>
        <begin position="988"/>
        <end position="999"/>
    </location>
</feature>
<dbReference type="InterPro" id="IPR050777">
    <property type="entry name" value="SET2_Histone-Lys_MeTrsfase"/>
</dbReference>
<dbReference type="InterPro" id="IPR035441">
    <property type="entry name" value="TFIIS/LEDGF_dom_sf"/>
</dbReference>
<dbReference type="InterPro" id="IPR025788">
    <property type="entry name" value="Set2_fungi"/>
</dbReference>
<feature type="compositionally biased region" description="Low complexity" evidence="15">
    <location>
        <begin position="721"/>
        <end position="740"/>
    </location>
</feature>
<dbReference type="Gene3D" id="2.170.270.10">
    <property type="entry name" value="SET domain"/>
    <property type="match status" value="1"/>
</dbReference>
<dbReference type="GO" id="GO:0140955">
    <property type="term" value="F:histone H3K36 trimethyltransferase activity"/>
    <property type="evidence" value="ECO:0007669"/>
    <property type="project" value="UniProtKB-EC"/>
</dbReference>
<feature type="region of interest" description="Disordered" evidence="15">
    <location>
        <begin position="916"/>
        <end position="963"/>
    </location>
</feature>
<evidence type="ECO:0000256" key="13">
    <source>
        <dbReference type="ARBA" id="ARBA00030091"/>
    </source>
</evidence>
<dbReference type="Proteomes" id="UP000245942">
    <property type="component" value="Unassembled WGS sequence"/>
</dbReference>
<dbReference type="GeneID" id="37017294"/>
<dbReference type="InterPro" id="IPR038190">
    <property type="entry name" value="SRI_sf"/>
</dbReference>
<dbReference type="PROSITE" id="PS51215">
    <property type="entry name" value="AWS"/>
    <property type="match status" value="1"/>
</dbReference>
<feature type="region of interest" description="Disordered" evidence="15">
    <location>
        <begin position="980"/>
        <end position="1016"/>
    </location>
</feature>
<keyword evidence="12" id="KW-0539">Nucleus</keyword>
<dbReference type="PROSITE" id="PS50280">
    <property type="entry name" value="SET"/>
    <property type="match status" value="1"/>
</dbReference>
<proteinExistence type="predicted"/>
<feature type="compositionally biased region" description="Basic and acidic residues" evidence="15">
    <location>
        <begin position="945"/>
        <end position="963"/>
    </location>
</feature>
<evidence type="ECO:0000256" key="14">
    <source>
        <dbReference type="ARBA" id="ARBA00047545"/>
    </source>
</evidence>
<dbReference type="AlphaFoldDB" id="A0A316U0A8"/>
<gene>
    <name evidence="19" type="ORF">BCV69DRAFT_82251</name>
</gene>
<evidence type="ECO:0000256" key="3">
    <source>
        <dbReference type="ARBA" id="ARBA00012178"/>
    </source>
</evidence>
<feature type="region of interest" description="Disordered" evidence="15">
    <location>
        <begin position="595"/>
        <end position="850"/>
    </location>
</feature>
<evidence type="ECO:0000256" key="6">
    <source>
        <dbReference type="ARBA" id="ARBA00022491"/>
    </source>
</evidence>
<feature type="compositionally biased region" description="Low complexity" evidence="15">
    <location>
        <begin position="773"/>
        <end position="803"/>
    </location>
</feature>
<dbReference type="GO" id="GO:0032259">
    <property type="term" value="P:methylation"/>
    <property type="evidence" value="ECO:0007669"/>
    <property type="project" value="UniProtKB-KW"/>
</dbReference>
<evidence type="ECO:0000259" key="16">
    <source>
        <dbReference type="PROSITE" id="PS50280"/>
    </source>
</evidence>
<feature type="domain" description="Post-SET" evidence="17">
    <location>
        <begin position="398"/>
        <end position="414"/>
    </location>
</feature>
<dbReference type="STRING" id="1684307.A0A316U0A8"/>
<feature type="compositionally biased region" description="Basic and acidic residues" evidence="15">
    <location>
        <begin position="25"/>
        <end position="38"/>
    </location>
</feature>
<dbReference type="SMART" id="SM00317">
    <property type="entry name" value="SET"/>
    <property type="match status" value="1"/>
</dbReference>
<feature type="compositionally biased region" description="Low complexity" evidence="15">
    <location>
        <begin position="120"/>
        <end position="137"/>
    </location>
</feature>
<feature type="domain" description="AWS" evidence="18">
    <location>
        <begin position="217"/>
        <end position="272"/>
    </location>
</feature>
<evidence type="ECO:0000259" key="18">
    <source>
        <dbReference type="PROSITE" id="PS51215"/>
    </source>
</evidence>
<keyword evidence="7" id="KW-0489">Methyltransferase</keyword>
<reference evidence="19 20" key="1">
    <citation type="journal article" date="2018" name="Mol. Biol. Evol.">
        <title>Broad Genomic Sampling Reveals a Smut Pathogenic Ancestry of the Fungal Clade Ustilaginomycotina.</title>
        <authorList>
            <person name="Kijpornyongpan T."/>
            <person name="Mondo S.J."/>
            <person name="Barry K."/>
            <person name="Sandor L."/>
            <person name="Lee J."/>
            <person name="Lipzen A."/>
            <person name="Pangilinan J."/>
            <person name="LaButti K."/>
            <person name="Hainaut M."/>
            <person name="Henrissat B."/>
            <person name="Grigoriev I.V."/>
            <person name="Spatafora J.W."/>
            <person name="Aime M.C."/>
        </authorList>
    </citation>
    <scope>NUCLEOTIDE SEQUENCE [LARGE SCALE GENOMIC DNA]</scope>
    <source>
        <strain evidence="19 20">MCA 4718</strain>
    </source>
</reference>
<feature type="compositionally biased region" description="Basic and acidic residues" evidence="15">
    <location>
        <begin position="747"/>
        <end position="771"/>
    </location>
</feature>
<dbReference type="InterPro" id="IPR013257">
    <property type="entry name" value="SRI"/>
</dbReference>
<name>A0A316U0A8_9BASI</name>
<evidence type="ECO:0000256" key="5">
    <source>
        <dbReference type="ARBA" id="ARBA00022454"/>
    </source>
</evidence>
<feature type="region of interest" description="Disordered" evidence="15">
    <location>
        <begin position="1"/>
        <end position="180"/>
    </location>
</feature>
<evidence type="ECO:0000256" key="15">
    <source>
        <dbReference type="SAM" id="MobiDB-lite"/>
    </source>
</evidence>
<dbReference type="InterPro" id="IPR001214">
    <property type="entry name" value="SET_dom"/>
</dbReference>
<dbReference type="OrthoDB" id="422362at2759"/>
<evidence type="ECO:0000256" key="8">
    <source>
        <dbReference type="ARBA" id="ARBA00022679"/>
    </source>
</evidence>
<keyword evidence="8" id="KW-0808">Transferase</keyword>
<dbReference type="CDD" id="cd19172">
    <property type="entry name" value="SET_SETD2"/>
    <property type="match status" value="1"/>
</dbReference>
<evidence type="ECO:0000256" key="10">
    <source>
        <dbReference type="ARBA" id="ARBA00023015"/>
    </source>
</evidence>
<feature type="compositionally biased region" description="Polar residues" evidence="15">
    <location>
        <begin position="703"/>
        <end position="712"/>
    </location>
</feature>
<evidence type="ECO:0000256" key="11">
    <source>
        <dbReference type="ARBA" id="ARBA00023163"/>
    </source>
</evidence>
<dbReference type="SMART" id="SM00570">
    <property type="entry name" value="AWS"/>
    <property type="match status" value="1"/>
</dbReference>